<keyword evidence="2" id="KW-0472">Membrane</keyword>
<dbReference type="EMBL" id="MU866459">
    <property type="protein sequence ID" value="KAK4172148.1"/>
    <property type="molecule type" value="Genomic_DNA"/>
</dbReference>
<feature type="transmembrane region" description="Helical" evidence="2">
    <location>
        <begin position="152"/>
        <end position="176"/>
    </location>
</feature>
<evidence type="ECO:0000313" key="4">
    <source>
        <dbReference type="Proteomes" id="UP001302321"/>
    </source>
</evidence>
<name>A0AAN7A2Y5_9PEZI</name>
<comment type="caution">
    <text evidence="3">The sequence shown here is derived from an EMBL/GenBank/DDBJ whole genome shotgun (WGS) entry which is preliminary data.</text>
</comment>
<keyword evidence="2" id="KW-0812">Transmembrane</keyword>
<evidence type="ECO:0000256" key="1">
    <source>
        <dbReference type="SAM" id="MobiDB-lite"/>
    </source>
</evidence>
<proteinExistence type="predicted"/>
<gene>
    <name evidence="3" type="ORF">QBC36DRAFT_294648</name>
</gene>
<dbReference type="Proteomes" id="UP001302321">
    <property type="component" value="Unassembled WGS sequence"/>
</dbReference>
<sequence>MDSNLEKLAGVKPALGPLSDNLAGFLNKNAGPMNSETIDYSDIGSESTSSGFPTPAPSEASIKDNNPDAKSKMNRPGYASTSTANQADYEEKLLEHMAAFSTTFMGLIPKLAVFLILRLSFQGQTVSMLLTGAIWGLEGVSAPGEPHLKVDAVLTVVLTTVLVLVYVIGIAGFVYLGKSRARCQ</sequence>
<organism evidence="3 4">
    <name type="scientific">Triangularia setosa</name>
    <dbReference type="NCBI Taxonomy" id="2587417"/>
    <lineage>
        <taxon>Eukaryota</taxon>
        <taxon>Fungi</taxon>
        <taxon>Dikarya</taxon>
        <taxon>Ascomycota</taxon>
        <taxon>Pezizomycotina</taxon>
        <taxon>Sordariomycetes</taxon>
        <taxon>Sordariomycetidae</taxon>
        <taxon>Sordariales</taxon>
        <taxon>Podosporaceae</taxon>
        <taxon>Triangularia</taxon>
    </lineage>
</organism>
<reference evidence="3" key="1">
    <citation type="journal article" date="2023" name="Mol. Phylogenet. Evol.">
        <title>Genome-scale phylogeny and comparative genomics of the fungal order Sordariales.</title>
        <authorList>
            <person name="Hensen N."/>
            <person name="Bonometti L."/>
            <person name="Westerberg I."/>
            <person name="Brannstrom I.O."/>
            <person name="Guillou S."/>
            <person name="Cros-Aarteil S."/>
            <person name="Calhoun S."/>
            <person name="Haridas S."/>
            <person name="Kuo A."/>
            <person name="Mondo S."/>
            <person name="Pangilinan J."/>
            <person name="Riley R."/>
            <person name="LaButti K."/>
            <person name="Andreopoulos B."/>
            <person name="Lipzen A."/>
            <person name="Chen C."/>
            <person name="Yan M."/>
            <person name="Daum C."/>
            <person name="Ng V."/>
            <person name="Clum A."/>
            <person name="Steindorff A."/>
            <person name="Ohm R.A."/>
            <person name="Martin F."/>
            <person name="Silar P."/>
            <person name="Natvig D.O."/>
            <person name="Lalanne C."/>
            <person name="Gautier V."/>
            <person name="Ament-Velasquez S.L."/>
            <person name="Kruys A."/>
            <person name="Hutchinson M.I."/>
            <person name="Powell A.J."/>
            <person name="Barry K."/>
            <person name="Miller A.N."/>
            <person name="Grigoriev I.V."/>
            <person name="Debuchy R."/>
            <person name="Gladieux P."/>
            <person name="Hiltunen Thoren M."/>
            <person name="Johannesson H."/>
        </authorList>
    </citation>
    <scope>NUCLEOTIDE SEQUENCE</scope>
    <source>
        <strain evidence="3">CBS 892.96</strain>
    </source>
</reference>
<keyword evidence="4" id="KW-1185">Reference proteome</keyword>
<evidence type="ECO:0000313" key="3">
    <source>
        <dbReference type="EMBL" id="KAK4172148.1"/>
    </source>
</evidence>
<feature type="compositionally biased region" description="Polar residues" evidence="1">
    <location>
        <begin position="36"/>
        <end position="52"/>
    </location>
</feature>
<accession>A0AAN7A2Y5</accession>
<feature type="compositionally biased region" description="Basic and acidic residues" evidence="1">
    <location>
        <begin position="61"/>
        <end position="71"/>
    </location>
</feature>
<keyword evidence="2" id="KW-1133">Transmembrane helix</keyword>
<dbReference type="AlphaFoldDB" id="A0AAN7A2Y5"/>
<reference evidence="3" key="2">
    <citation type="submission" date="2023-05" db="EMBL/GenBank/DDBJ databases">
        <authorList>
            <consortium name="Lawrence Berkeley National Laboratory"/>
            <person name="Steindorff A."/>
            <person name="Hensen N."/>
            <person name="Bonometti L."/>
            <person name="Westerberg I."/>
            <person name="Brannstrom I.O."/>
            <person name="Guillou S."/>
            <person name="Cros-Aarteil S."/>
            <person name="Calhoun S."/>
            <person name="Haridas S."/>
            <person name="Kuo A."/>
            <person name="Mondo S."/>
            <person name="Pangilinan J."/>
            <person name="Riley R."/>
            <person name="Labutti K."/>
            <person name="Andreopoulos B."/>
            <person name="Lipzen A."/>
            <person name="Chen C."/>
            <person name="Yanf M."/>
            <person name="Daum C."/>
            <person name="Ng V."/>
            <person name="Clum A."/>
            <person name="Ohm R."/>
            <person name="Martin F."/>
            <person name="Silar P."/>
            <person name="Natvig D."/>
            <person name="Lalanne C."/>
            <person name="Gautier V."/>
            <person name="Ament-Velasquez S.L."/>
            <person name="Kruys A."/>
            <person name="Hutchinson M.I."/>
            <person name="Powell A.J."/>
            <person name="Barry K."/>
            <person name="Miller A.N."/>
            <person name="Grigoriev I.V."/>
            <person name="Debuchy R."/>
            <person name="Gladieux P."/>
            <person name="Thoren M.H."/>
            <person name="Johannesson H."/>
        </authorList>
    </citation>
    <scope>NUCLEOTIDE SEQUENCE</scope>
    <source>
        <strain evidence="3">CBS 892.96</strain>
    </source>
</reference>
<evidence type="ECO:0000256" key="2">
    <source>
        <dbReference type="SAM" id="Phobius"/>
    </source>
</evidence>
<protein>
    <submittedName>
        <fullName evidence="3">Uncharacterized protein</fullName>
    </submittedName>
</protein>
<feature type="region of interest" description="Disordered" evidence="1">
    <location>
        <begin position="36"/>
        <end position="83"/>
    </location>
</feature>